<gene>
    <name evidence="3" type="ORF">TRIUR3_15486</name>
</gene>
<keyword evidence="2" id="KW-0732">Signal</keyword>
<name>M7Z1I0_TRIUA</name>
<feature type="chain" id="PRO_5009705235" evidence="2">
    <location>
        <begin position="29"/>
        <end position="152"/>
    </location>
</feature>
<feature type="signal peptide" evidence="2">
    <location>
        <begin position="1"/>
        <end position="28"/>
    </location>
</feature>
<dbReference type="EMBL" id="KD152258">
    <property type="protein sequence ID" value="EMS56963.1"/>
    <property type="molecule type" value="Genomic_DNA"/>
</dbReference>
<feature type="region of interest" description="Disordered" evidence="1">
    <location>
        <begin position="50"/>
        <end position="70"/>
    </location>
</feature>
<proteinExistence type="predicted"/>
<dbReference type="AlphaFoldDB" id="M7Z1I0"/>
<protein>
    <submittedName>
        <fullName evidence="3">Uncharacterized protein</fullName>
    </submittedName>
</protein>
<evidence type="ECO:0000256" key="2">
    <source>
        <dbReference type="SAM" id="SignalP"/>
    </source>
</evidence>
<reference evidence="3" key="1">
    <citation type="journal article" date="2013" name="Nature">
        <title>Draft genome of the wheat A-genome progenitor Triticum urartu.</title>
        <authorList>
            <person name="Ling H.Q."/>
            <person name="Zhao S."/>
            <person name="Liu D."/>
            <person name="Wang J."/>
            <person name="Sun H."/>
            <person name="Zhang C."/>
            <person name="Fan H."/>
            <person name="Li D."/>
            <person name="Dong L."/>
            <person name="Tao Y."/>
            <person name="Gao C."/>
            <person name="Wu H."/>
            <person name="Li Y."/>
            <person name="Cui Y."/>
            <person name="Guo X."/>
            <person name="Zheng S."/>
            <person name="Wang B."/>
            <person name="Yu K."/>
            <person name="Liang Q."/>
            <person name="Yang W."/>
            <person name="Lou X."/>
            <person name="Chen J."/>
            <person name="Feng M."/>
            <person name="Jian J."/>
            <person name="Zhang X."/>
            <person name="Luo G."/>
            <person name="Jiang Y."/>
            <person name="Liu J."/>
            <person name="Wang Z."/>
            <person name="Sha Y."/>
            <person name="Zhang B."/>
            <person name="Wu H."/>
            <person name="Tang D."/>
            <person name="Shen Q."/>
            <person name="Xue P."/>
            <person name="Zou S."/>
            <person name="Wang X."/>
            <person name="Liu X."/>
            <person name="Wang F."/>
            <person name="Yang Y."/>
            <person name="An X."/>
            <person name="Dong Z."/>
            <person name="Zhang K."/>
            <person name="Zhang X."/>
            <person name="Luo M.C."/>
            <person name="Dvorak J."/>
            <person name="Tong Y."/>
            <person name="Wang J."/>
            <person name="Yang H."/>
            <person name="Li Z."/>
            <person name="Wang D."/>
            <person name="Zhang A."/>
            <person name="Wang J."/>
        </authorList>
    </citation>
    <scope>NUCLEOTIDE SEQUENCE</scope>
</reference>
<organism evidence="3">
    <name type="scientific">Triticum urartu</name>
    <name type="common">Red wild einkorn</name>
    <name type="synonym">Crithodium urartu</name>
    <dbReference type="NCBI Taxonomy" id="4572"/>
    <lineage>
        <taxon>Eukaryota</taxon>
        <taxon>Viridiplantae</taxon>
        <taxon>Streptophyta</taxon>
        <taxon>Embryophyta</taxon>
        <taxon>Tracheophyta</taxon>
        <taxon>Spermatophyta</taxon>
        <taxon>Magnoliopsida</taxon>
        <taxon>Liliopsida</taxon>
        <taxon>Poales</taxon>
        <taxon>Poaceae</taxon>
        <taxon>BOP clade</taxon>
        <taxon>Pooideae</taxon>
        <taxon>Triticodae</taxon>
        <taxon>Triticeae</taxon>
        <taxon>Triticinae</taxon>
        <taxon>Triticum</taxon>
    </lineage>
</organism>
<evidence type="ECO:0000256" key="1">
    <source>
        <dbReference type="SAM" id="MobiDB-lite"/>
    </source>
</evidence>
<accession>M7Z1I0</accession>
<feature type="region of interest" description="Disordered" evidence="1">
    <location>
        <begin position="120"/>
        <end position="152"/>
    </location>
</feature>
<sequence>MDRRALFAWMLVAGVVVLSSRFLLGCDAKVGEAGVEAAAAGDWASARRALGSRATSPRPPTANTPKSYVVPSPPPRLGIVKFIVYQQDPCVQHFFYRTFNNVWVGEAGVEAAAAGDWASARRSLGSRATSPRPPTANTPKSYVVPSPPPRLV</sequence>
<evidence type="ECO:0000313" key="3">
    <source>
        <dbReference type="EMBL" id="EMS56963.1"/>
    </source>
</evidence>